<protein>
    <submittedName>
        <fullName evidence="2">Uncharacterized protein</fullName>
    </submittedName>
</protein>
<keyword evidence="4" id="KW-1185">Reference proteome</keyword>
<dbReference type="Proteomes" id="UP000235392">
    <property type="component" value="Unassembled WGS sequence"/>
</dbReference>
<dbReference type="AlphaFoldDB" id="A0A2N5U207"/>
<dbReference type="EMBL" id="PGCI01001366">
    <property type="protein sequence ID" value="PLW05278.1"/>
    <property type="molecule type" value="Genomic_DNA"/>
</dbReference>
<name>A0A2N5U207_9BASI</name>
<accession>A0A2N5U207</accession>
<sequence length="142" mass="16500">MFRSTLTAFTQPYEHCYESCPEVVMEDAQYLSPLIPNFPEYSISGSWPEESLLALDSFDEISEANLKNLKTFREGAECIDVEMLDLTPSSEHMLHHISDFEMYEATEHFWSLNLDDNHAPWTTNDIYMVDVWLDDSDDMMSP</sequence>
<comment type="caution">
    <text evidence="2">The sequence shown here is derived from an EMBL/GenBank/DDBJ whole genome shotgun (WGS) entry which is preliminary data.</text>
</comment>
<evidence type="ECO:0000313" key="2">
    <source>
        <dbReference type="EMBL" id="PLW31786.1"/>
    </source>
</evidence>
<proteinExistence type="predicted"/>
<organism evidence="2 5">
    <name type="scientific">Puccinia coronata f. sp. avenae</name>
    <dbReference type="NCBI Taxonomy" id="200324"/>
    <lineage>
        <taxon>Eukaryota</taxon>
        <taxon>Fungi</taxon>
        <taxon>Dikarya</taxon>
        <taxon>Basidiomycota</taxon>
        <taxon>Pucciniomycotina</taxon>
        <taxon>Pucciniomycetes</taxon>
        <taxon>Pucciniales</taxon>
        <taxon>Pucciniaceae</taxon>
        <taxon>Puccinia</taxon>
    </lineage>
</organism>
<dbReference type="EMBL" id="PGCI01000260">
    <property type="protein sequence ID" value="PLW31786.1"/>
    <property type="molecule type" value="Genomic_DNA"/>
</dbReference>
<dbReference type="OrthoDB" id="2506735at2759"/>
<dbReference type="EMBL" id="PGCJ01000013">
    <property type="protein sequence ID" value="PLW57220.1"/>
    <property type="molecule type" value="Genomic_DNA"/>
</dbReference>
<evidence type="ECO:0000313" key="5">
    <source>
        <dbReference type="Proteomes" id="UP000235392"/>
    </source>
</evidence>
<evidence type="ECO:0000313" key="3">
    <source>
        <dbReference type="EMBL" id="PLW57220.1"/>
    </source>
</evidence>
<evidence type="ECO:0000313" key="4">
    <source>
        <dbReference type="Proteomes" id="UP000235388"/>
    </source>
</evidence>
<dbReference type="Proteomes" id="UP000235388">
    <property type="component" value="Unassembled WGS sequence"/>
</dbReference>
<reference evidence="4 5" key="1">
    <citation type="submission" date="2017-11" db="EMBL/GenBank/DDBJ databases">
        <title>De novo assembly and phasing of dikaryotic genomes from two isolates of Puccinia coronata f. sp. avenae, the causal agent of oat crown rust.</title>
        <authorList>
            <person name="Miller M.E."/>
            <person name="Zhang Y."/>
            <person name="Omidvar V."/>
            <person name="Sperschneider J."/>
            <person name="Schwessinger B."/>
            <person name="Raley C."/>
            <person name="Palmer J.M."/>
            <person name="Garnica D."/>
            <person name="Upadhyaya N."/>
            <person name="Rathjen J."/>
            <person name="Taylor J.M."/>
            <person name="Park R.F."/>
            <person name="Dodds P.N."/>
            <person name="Hirsch C.D."/>
            <person name="Kianian S.F."/>
            <person name="Figueroa M."/>
        </authorList>
    </citation>
    <scope>NUCLEOTIDE SEQUENCE [LARGE SCALE GENOMIC DNA]</scope>
    <source>
        <strain evidence="3">12NC29</strain>
        <strain evidence="2">12SD80</strain>
    </source>
</reference>
<gene>
    <name evidence="3" type="ORF">PCANC_03139</name>
    <name evidence="2" type="ORF">PCASD_17396</name>
    <name evidence="1" type="ORF">PCASD_26111</name>
</gene>
<evidence type="ECO:0000313" key="1">
    <source>
        <dbReference type="EMBL" id="PLW05278.1"/>
    </source>
</evidence>